<evidence type="ECO:0000313" key="7">
    <source>
        <dbReference type="EMBL" id="KAF6018926.1"/>
    </source>
</evidence>
<dbReference type="EMBL" id="VXIV02003268">
    <property type="protein sequence ID" value="KAF6018926.1"/>
    <property type="molecule type" value="Genomic_DNA"/>
</dbReference>
<dbReference type="InterPro" id="IPR002110">
    <property type="entry name" value="Ankyrin_rpt"/>
</dbReference>
<dbReference type="Gene3D" id="1.25.40.20">
    <property type="entry name" value="Ankyrin repeat-containing domain"/>
    <property type="match status" value="2"/>
</dbReference>
<proteinExistence type="inferred from homology"/>
<keyword evidence="2" id="KW-0677">Repeat</keyword>
<evidence type="ECO:0000313" key="8">
    <source>
        <dbReference type="Proteomes" id="UP000593567"/>
    </source>
</evidence>
<organism evidence="7 8">
    <name type="scientific">Bugula neritina</name>
    <name type="common">Brown bryozoan</name>
    <name type="synonym">Sertularia neritina</name>
    <dbReference type="NCBI Taxonomy" id="10212"/>
    <lineage>
        <taxon>Eukaryota</taxon>
        <taxon>Metazoa</taxon>
        <taxon>Spiralia</taxon>
        <taxon>Lophotrochozoa</taxon>
        <taxon>Bryozoa</taxon>
        <taxon>Gymnolaemata</taxon>
        <taxon>Cheilostomatida</taxon>
        <taxon>Flustrina</taxon>
        <taxon>Buguloidea</taxon>
        <taxon>Bugulidae</taxon>
        <taxon>Bugula</taxon>
    </lineage>
</organism>
<accession>A0A7J7IZF6</accession>
<dbReference type="AlphaFoldDB" id="A0A7J7IZF6"/>
<evidence type="ECO:0000256" key="2">
    <source>
        <dbReference type="ARBA" id="ARBA00022737"/>
    </source>
</evidence>
<evidence type="ECO:0000256" key="4">
    <source>
        <dbReference type="ARBA" id="ARBA00023043"/>
    </source>
</evidence>
<dbReference type="GO" id="GO:0003006">
    <property type="term" value="P:developmental process involved in reproduction"/>
    <property type="evidence" value="ECO:0007669"/>
    <property type="project" value="UniProtKB-ARBA"/>
</dbReference>
<dbReference type="Proteomes" id="UP000593567">
    <property type="component" value="Unassembled WGS sequence"/>
</dbReference>
<dbReference type="PRINTS" id="PR01415">
    <property type="entry name" value="ANKYRIN"/>
</dbReference>
<feature type="repeat" description="ANK" evidence="6">
    <location>
        <begin position="120"/>
        <end position="152"/>
    </location>
</feature>
<dbReference type="PANTHER" id="PTHR24173">
    <property type="entry name" value="ANKYRIN REPEAT CONTAINING"/>
    <property type="match status" value="1"/>
</dbReference>
<evidence type="ECO:0000256" key="6">
    <source>
        <dbReference type="PROSITE-ProRule" id="PRU00023"/>
    </source>
</evidence>
<dbReference type="GO" id="GO:0043161">
    <property type="term" value="P:proteasome-mediated ubiquitin-dependent protein catabolic process"/>
    <property type="evidence" value="ECO:0007669"/>
    <property type="project" value="UniProtKB-ARBA"/>
</dbReference>
<comment type="caution">
    <text evidence="7">The sequence shown here is derived from an EMBL/GenBank/DDBJ whole genome shotgun (WGS) entry which is preliminary data.</text>
</comment>
<dbReference type="Pfam" id="PF00023">
    <property type="entry name" value="Ank"/>
    <property type="match status" value="1"/>
</dbReference>
<keyword evidence="4 6" id="KW-0040">ANK repeat</keyword>
<dbReference type="InterPro" id="IPR036770">
    <property type="entry name" value="Ankyrin_rpt-contain_sf"/>
</dbReference>
<evidence type="ECO:0000256" key="5">
    <source>
        <dbReference type="ARBA" id="ARBA00038500"/>
    </source>
</evidence>
<dbReference type="PROSITE" id="PS50088">
    <property type="entry name" value="ANK_REPEAT"/>
    <property type="match status" value="4"/>
</dbReference>
<dbReference type="PROSITE" id="PS50297">
    <property type="entry name" value="ANK_REP_REGION"/>
    <property type="match status" value="4"/>
</dbReference>
<dbReference type="Pfam" id="PF12796">
    <property type="entry name" value="Ank_2"/>
    <property type="match status" value="1"/>
</dbReference>
<keyword evidence="3" id="KW-0833">Ubl conjugation pathway</keyword>
<keyword evidence="8" id="KW-1185">Reference proteome</keyword>
<comment type="similarity">
    <text evidence="5">Belongs to the fem-1 family.</text>
</comment>
<dbReference type="FunFam" id="1.25.40.20:FF:000264">
    <property type="entry name" value="Fem-1 homolog B"/>
    <property type="match status" value="1"/>
</dbReference>
<sequence>MDWKTSFYAAARDGNVKQLKDHIGSRKSDELKSLINHRTGDGDGKGATPLVMATKNGHYEVVQFLIEHCGADVELVGSVTFDGETIDGAPPLWCAAAAGHLDIVKFLIQHNANVNNTTVTNSTPLRAACFDGHFEIVKYLVERNADIEIANRHGHTCLMISCYKGHLDIVKYLLDTGADVNRKSIKG</sequence>
<evidence type="ECO:0000256" key="3">
    <source>
        <dbReference type="ARBA" id="ARBA00022786"/>
    </source>
</evidence>
<reference evidence="7" key="1">
    <citation type="submission" date="2020-06" db="EMBL/GenBank/DDBJ databases">
        <title>Draft genome of Bugula neritina, a colonial animal packing powerful symbionts and potential medicines.</title>
        <authorList>
            <person name="Rayko M."/>
        </authorList>
    </citation>
    <scope>NUCLEOTIDE SEQUENCE [LARGE SCALE GENOMIC DNA]</scope>
    <source>
        <strain evidence="7">Kwan_BN1</strain>
    </source>
</reference>
<dbReference type="PANTHER" id="PTHR24173:SF85">
    <property type="entry name" value="PROTEIN FEM-1 HOMOLOG CG6966"/>
    <property type="match status" value="1"/>
</dbReference>
<comment type="pathway">
    <text evidence="1">Protein modification; protein ubiquitination.</text>
</comment>
<dbReference type="OrthoDB" id="4429489at2759"/>
<dbReference type="SMART" id="SM00248">
    <property type="entry name" value="ANK"/>
    <property type="match status" value="4"/>
</dbReference>
<name>A0A7J7IZF6_BUGNE</name>
<gene>
    <name evidence="7" type="ORF">EB796_022747</name>
</gene>
<dbReference type="SUPFAM" id="SSF48403">
    <property type="entry name" value="Ankyrin repeat"/>
    <property type="match status" value="1"/>
</dbReference>
<protein>
    <submittedName>
        <fullName evidence="7">FEM1C</fullName>
    </submittedName>
</protein>
<feature type="repeat" description="ANK" evidence="6">
    <location>
        <begin position="87"/>
        <end position="119"/>
    </location>
</feature>
<feature type="repeat" description="ANK" evidence="6">
    <location>
        <begin position="45"/>
        <end position="68"/>
    </location>
</feature>
<evidence type="ECO:0000256" key="1">
    <source>
        <dbReference type="ARBA" id="ARBA00004906"/>
    </source>
</evidence>
<feature type="repeat" description="ANK" evidence="6">
    <location>
        <begin position="153"/>
        <end position="185"/>
    </location>
</feature>